<accession>A0A232F1I9</accession>
<feature type="compositionally biased region" description="Low complexity" evidence="1">
    <location>
        <begin position="53"/>
        <end position="65"/>
    </location>
</feature>
<sequence length="65" mass="7070">MRRRRKSVVNSAKAFPTEIHPSRLRREAKNLTGGSLKQYKDDCCGDGGGEGEVGQAARAAAEQPR</sequence>
<evidence type="ECO:0000313" key="2">
    <source>
        <dbReference type="EMBL" id="OXU24585.1"/>
    </source>
</evidence>
<name>A0A232F1I9_9HYME</name>
<evidence type="ECO:0000256" key="1">
    <source>
        <dbReference type="SAM" id="MobiDB-lite"/>
    </source>
</evidence>
<keyword evidence="3" id="KW-1185">Reference proteome</keyword>
<feature type="region of interest" description="Disordered" evidence="1">
    <location>
        <begin position="45"/>
        <end position="65"/>
    </location>
</feature>
<dbReference type="Proteomes" id="UP000215335">
    <property type="component" value="Unassembled WGS sequence"/>
</dbReference>
<proteinExistence type="predicted"/>
<organism evidence="2 3">
    <name type="scientific">Trichomalopsis sarcophagae</name>
    <dbReference type="NCBI Taxonomy" id="543379"/>
    <lineage>
        <taxon>Eukaryota</taxon>
        <taxon>Metazoa</taxon>
        <taxon>Ecdysozoa</taxon>
        <taxon>Arthropoda</taxon>
        <taxon>Hexapoda</taxon>
        <taxon>Insecta</taxon>
        <taxon>Pterygota</taxon>
        <taxon>Neoptera</taxon>
        <taxon>Endopterygota</taxon>
        <taxon>Hymenoptera</taxon>
        <taxon>Apocrita</taxon>
        <taxon>Proctotrupomorpha</taxon>
        <taxon>Chalcidoidea</taxon>
        <taxon>Pteromalidae</taxon>
        <taxon>Pteromalinae</taxon>
        <taxon>Trichomalopsis</taxon>
    </lineage>
</organism>
<evidence type="ECO:0000313" key="3">
    <source>
        <dbReference type="Proteomes" id="UP000215335"/>
    </source>
</evidence>
<gene>
    <name evidence="2" type="ORF">TSAR_008670</name>
</gene>
<reference evidence="2 3" key="1">
    <citation type="journal article" date="2017" name="Curr. Biol.">
        <title>The Evolution of Venom by Co-option of Single-Copy Genes.</title>
        <authorList>
            <person name="Martinson E.O."/>
            <person name="Mrinalini"/>
            <person name="Kelkar Y.D."/>
            <person name="Chang C.H."/>
            <person name="Werren J.H."/>
        </authorList>
    </citation>
    <scope>NUCLEOTIDE SEQUENCE [LARGE SCALE GENOMIC DNA]</scope>
    <source>
        <strain evidence="2 3">Alberta</strain>
        <tissue evidence="2">Whole body</tissue>
    </source>
</reference>
<feature type="region of interest" description="Disordered" evidence="1">
    <location>
        <begin position="1"/>
        <end position="21"/>
    </location>
</feature>
<dbReference type="AlphaFoldDB" id="A0A232F1I9"/>
<protein>
    <submittedName>
        <fullName evidence="2">Uncharacterized protein</fullName>
    </submittedName>
</protein>
<comment type="caution">
    <text evidence="2">The sequence shown here is derived from an EMBL/GenBank/DDBJ whole genome shotgun (WGS) entry which is preliminary data.</text>
</comment>
<dbReference type="EMBL" id="NNAY01001260">
    <property type="protein sequence ID" value="OXU24585.1"/>
    <property type="molecule type" value="Genomic_DNA"/>
</dbReference>